<dbReference type="EMBL" id="BAABLX010000075">
    <property type="protein sequence ID" value="GAA4957648.1"/>
    <property type="molecule type" value="Genomic_DNA"/>
</dbReference>
<keyword evidence="4 11" id="KW-0963">Cytoplasm</keyword>
<evidence type="ECO:0000256" key="8">
    <source>
        <dbReference type="ARBA" id="ARBA00022917"/>
    </source>
</evidence>
<dbReference type="SUPFAM" id="SSF109604">
    <property type="entry name" value="HD-domain/PDEase-like"/>
    <property type="match status" value="1"/>
</dbReference>
<comment type="subcellular location">
    <subcellularLocation>
        <location evidence="1 11">Cytoplasm</location>
    </subcellularLocation>
</comment>
<evidence type="ECO:0000256" key="9">
    <source>
        <dbReference type="ARBA" id="ARBA00023146"/>
    </source>
</evidence>
<name>A0AAV3U8N3_9ALTE</name>
<proteinExistence type="inferred from homology"/>
<dbReference type="InterPro" id="IPR008909">
    <property type="entry name" value="DALR_anticod-bd"/>
</dbReference>
<dbReference type="EC" id="6.1.1.14" evidence="11"/>
<keyword evidence="5 11" id="KW-0436">Ligase</keyword>
<evidence type="ECO:0000256" key="3">
    <source>
        <dbReference type="ARBA" id="ARBA00011209"/>
    </source>
</evidence>
<dbReference type="InterPro" id="IPR006194">
    <property type="entry name" value="Gly-tRNA-synth_heterodimer"/>
</dbReference>
<dbReference type="NCBIfam" id="TIGR00211">
    <property type="entry name" value="glyS"/>
    <property type="match status" value="1"/>
</dbReference>
<evidence type="ECO:0000313" key="14">
    <source>
        <dbReference type="Proteomes" id="UP001409585"/>
    </source>
</evidence>
<evidence type="ECO:0000256" key="2">
    <source>
        <dbReference type="ARBA" id="ARBA00008226"/>
    </source>
</evidence>
<dbReference type="GO" id="GO:0004820">
    <property type="term" value="F:glycine-tRNA ligase activity"/>
    <property type="evidence" value="ECO:0007669"/>
    <property type="project" value="UniProtKB-UniRule"/>
</dbReference>
<comment type="catalytic activity">
    <reaction evidence="10 11">
        <text>tRNA(Gly) + glycine + ATP = glycyl-tRNA(Gly) + AMP + diphosphate</text>
        <dbReference type="Rhea" id="RHEA:16013"/>
        <dbReference type="Rhea" id="RHEA-COMP:9664"/>
        <dbReference type="Rhea" id="RHEA-COMP:9683"/>
        <dbReference type="ChEBI" id="CHEBI:30616"/>
        <dbReference type="ChEBI" id="CHEBI:33019"/>
        <dbReference type="ChEBI" id="CHEBI:57305"/>
        <dbReference type="ChEBI" id="CHEBI:78442"/>
        <dbReference type="ChEBI" id="CHEBI:78522"/>
        <dbReference type="ChEBI" id="CHEBI:456215"/>
        <dbReference type="EC" id="6.1.1.14"/>
    </reaction>
</comment>
<comment type="caution">
    <text evidence="13">The sequence shown here is derived from an EMBL/GenBank/DDBJ whole genome shotgun (WGS) entry which is preliminary data.</text>
</comment>
<dbReference type="PANTHER" id="PTHR30075:SF2">
    <property type="entry name" value="GLYCINE--TRNA LIGASE, CHLOROPLASTIC_MITOCHONDRIAL 2"/>
    <property type="match status" value="1"/>
</dbReference>
<evidence type="ECO:0000256" key="11">
    <source>
        <dbReference type="HAMAP-Rule" id="MF_00255"/>
    </source>
</evidence>
<dbReference type="RefSeq" id="WP_345427132.1">
    <property type="nucleotide sequence ID" value="NZ_AP031496.1"/>
</dbReference>
<dbReference type="PROSITE" id="PS50861">
    <property type="entry name" value="AA_TRNA_LIGASE_II_GLYAB"/>
    <property type="match status" value="1"/>
</dbReference>
<dbReference type="Pfam" id="PF05746">
    <property type="entry name" value="DALR_1"/>
    <property type="match status" value="1"/>
</dbReference>
<dbReference type="Proteomes" id="UP001409585">
    <property type="component" value="Unassembled WGS sequence"/>
</dbReference>
<organism evidence="13 14">
    <name type="scientific">Halioxenophilus aromaticivorans</name>
    <dbReference type="NCBI Taxonomy" id="1306992"/>
    <lineage>
        <taxon>Bacteria</taxon>
        <taxon>Pseudomonadati</taxon>
        <taxon>Pseudomonadota</taxon>
        <taxon>Gammaproteobacteria</taxon>
        <taxon>Alteromonadales</taxon>
        <taxon>Alteromonadaceae</taxon>
        <taxon>Halioxenophilus</taxon>
    </lineage>
</organism>
<reference evidence="14" key="1">
    <citation type="journal article" date="2019" name="Int. J. Syst. Evol. Microbiol.">
        <title>The Global Catalogue of Microorganisms (GCM) 10K type strain sequencing project: providing services to taxonomists for standard genome sequencing and annotation.</title>
        <authorList>
            <consortium name="The Broad Institute Genomics Platform"/>
            <consortium name="The Broad Institute Genome Sequencing Center for Infectious Disease"/>
            <person name="Wu L."/>
            <person name="Ma J."/>
        </authorList>
    </citation>
    <scope>NUCLEOTIDE SEQUENCE [LARGE SCALE GENOMIC DNA]</scope>
    <source>
        <strain evidence="14">JCM 19134</strain>
    </source>
</reference>
<dbReference type="PANTHER" id="PTHR30075">
    <property type="entry name" value="GLYCYL-TRNA SYNTHETASE"/>
    <property type="match status" value="1"/>
</dbReference>
<dbReference type="InterPro" id="IPR015944">
    <property type="entry name" value="Gly-tRNA-synth_bsu"/>
</dbReference>
<dbReference type="GO" id="GO:0006426">
    <property type="term" value="P:glycyl-tRNA aminoacylation"/>
    <property type="evidence" value="ECO:0007669"/>
    <property type="project" value="UniProtKB-UniRule"/>
</dbReference>
<dbReference type="PRINTS" id="PR01045">
    <property type="entry name" value="TRNASYNTHGB"/>
</dbReference>
<evidence type="ECO:0000256" key="4">
    <source>
        <dbReference type="ARBA" id="ARBA00022490"/>
    </source>
</evidence>
<evidence type="ECO:0000256" key="7">
    <source>
        <dbReference type="ARBA" id="ARBA00022840"/>
    </source>
</evidence>
<evidence type="ECO:0000259" key="12">
    <source>
        <dbReference type="Pfam" id="PF05746"/>
    </source>
</evidence>
<dbReference type="AlphaFoldDB" id="A0AAV3U8N3"/>
<dbReference type="GO" id="GO:0006420">
    <property type="term" value="P:arginyl-tRNA aminoacylation"/>
    <property type="evidence" value="ECO:0007669"/>
    <property type="project" value="InterPro"/>
</dbReference>
<keyword evidence="14" id="KW-1185">Reference proteome</keyword>
<protein>
    <recommendedName>
        <fullName evidence="11">Glycine--tRNA ligase beta subunit</fullName>
        <ecNumber evidence="11">6.1.1.14</ecNumber>
    </recommendedName>
    <alternativeName>
        <fullName evidence="11">Glycyl-tRNA synthetase beta subunit</fullName>
        <shortName evidence="11">GlyRS</shortName>
    </alternativeName>
</protein>
<dbReference type="Pfam" id="PF02092">
    <property type="entry name" value="tRNA_synt_2f"/>
    <property type="match status" value="1"/>
</dbReference>
<keyword evidence="7 11" id="KW-0067">ATP-binding</keyword>
<keyword evidence="6 11" id="KW-0547">Nucleotide-binding</keyword>
<comment type="similarity">
    <text evidence="2 11">Belongs to the class-II aminoacyl-tRNA synthetase family.</text>
</comment>
<sequence length="690" mass="74583">MSLDFLVELGTEELPPKALPSLSQAFTQGITSGLTAQGLAFGEVTSLAAPRRLAVVIKGLDNATPKKTQQLWGPPAKIAFDDAGNPTKAALAFASKNGLQPSELTTANDGKVDKLVVDKTTGGEATESLLAGIVEASLAQLPIPKRMRWGASRTEFVRPVHWLVMLLGDQVVPGDVLGLSTGRETRGHRFHCNQTLSINSPAEYASTLEQGYVIADFGRRQAMIRSQVEAAAAAINGQAVIEDDLLDEVTALVEWPVALTGQFDQEFLEIPAEALISSMSEHQKYFHVVDGNGKLMANFITVANIESKDPQAVISGNEKVIRPRLADAAFFFETDKKQPFVSFRDRLKTIVFQAQLGSLYEKTERIGQLAAAIAGKIGADTSQAQRAGELSKCDLASEMVLEFDKMQGIAGKYYASAQGEPEPVANALAEHYLPKFAGDKLPESDIGLCVALADRLDTLVGIFGIGQQPTGSKDPFALRRASVAVLRLLIEKKLPLDLAELVNLAIAQYSSLPKADDLTERVLTYMLERLRAWYEDSGISAEVFLSVAAKQLTTPTDIDQRIHAVAAFTQLPEAQALAAANKRVSNILAKESARTAEVDNNLLSDDAEKTLAQAVANMQAEVTPLMAQGDYQQSLKQLAALRAPVDSFFDQVMVMTDDSQVRNNRLALLSQLRDLFLQVADISLLVPAKA</sequence>
<feature type="domain" description="DALR anticodon binding" evidence="12">
    <location>
        <begin position="579"/>
        <end position="676"/>
    </location>
</feature>
<dbReference type="GO" id="GO:0005829">
    <property type="term" value="C:cytosol"/>
    <property type="evidence" value="ECO:0007669"/>
    <property type="project" value="TreeGrafter"/>
</dbReference>
<gene>
    <name evidence="11 13" type="primary">glyS</name>
    <name evidence="13" type="ORF">GCM10025791_42740</name>
</gene>
<accession>A0AAV3U8N3</accession>
<evidence type="ECO:0000256" key="5">
    <source>
        <dbReference type="ARBA" id="ARBA00022598"/>
    </source>
</evidence>
<dbReference type="GO" id="GO:0004814">
    <property type="term" value="F:arginine-tRNA ligase activity"/>
    <property type="evidence" value="ECO:0007669"/>
    <property type="project" value="InterPro"/>
</dbReference>
<dbReference type="HAMAP" id="MF_00255">
    <property type="entry name" value="Gly_tRNA_synth_beta"/>
    <property type="match status" value="1"/>
</dbReference>
<dbReference type="GO" id="GO:0005524">
    <property type="term" value="F:ATP binding"/>
    <property type="evidence" value="ECO:0007669"/>
    <property type="project" value="UniProtKB-UniRule"/>
</dbReference>
<evidence type="ECO:0000256" key="1">
    <source>
        <dbReference type="ARBA" id="ARBA00004496"/>
    </source>
</evidence>
<keyword evidence="9 11" id="KW-0030">Aminoacyl-tRNA synthetase</keyword>
<evidence type="ECO:0000256" key="6">
    <source>
        <dbReference type="ARBA" id="ARBA00022741"/>
    </source>
</evidence>
<evidence type="ECO:0000313" key="13">
    <source>
        <dbReference type="EMBL" id="GAA4957648.1"/>
    </source>
</evidence>
<evidence type="ECO:0000256" key="10">
    <source>
        <dbReference type="ARBA" id="ARBA00047937"/>
    </source>
</evidence>
<comment type="subunit">
    <text evidence="3 11">Tetramer of two alpha and two beta subunits.</text>
</comment>
<keyword evidence="8 11" id="KW-0648">Protein biosynthesis</keyword>